<reference evidence="1 2" key="1">
    <citation type="submission" date="2024-01" db="EMBL/GenBank/DDBJ databases">
        <title>Complete genome of Cladobotryum mycophilum ATHUM6906.</title>
        <authorList>
            <person name="Christinaki A.C."/>
            <person name="Myridakis A.I."/>
            <person name="Kouvelis V.N."/>
        </authorList>
    </citation>
    <scope>NUCLEOTIDE SEQUENCE [LARGE SCALE GENOMIC DNA]</scope>
    <source>
        <strain evidence="1 2">ATHUM6906</strain>
    </source>
</reference>
<evidence type="ECO:0000313" key="2">
    <source>
        <dbReference type="Proteomes" id="UP001338125"/>
    </source>
</evidence>
<sequence>MNTHLSPHNEDAKIIDFHHLDFKATFQLFCLKAGLKVGYIIHPERLPRISHLEYQDGGFNDSEISTFCDTYKDQGGHKWLQLFESPCIKVNIAEKDRPHIEATISSMHEFEVPLHKTVPDLNYYIVYKEVATDATPAEKEYSNFTSKYTEYGGNLDRIPAIGKACSKVINSNFNPELKMRFDPRDNLDRLLKRDTETWIHWFHDISW</sequence>
<organism evidence="1 2">
    <name type="scientific">Cladobotryum mycophilum</name>
    <dbReference type="NCBI Taxonomy" id="491253"/>
    <lineage>
        <taxon>Eukaryota</taxon>
        <taxon>Fungi</taxon>
        <taxon>Dikarya</taxon>
        <taxon>Ascomycota</taxon>
        <taxon>Pezizomycotina</taxon>
        <taxon>Sordariomycetes</taxon>
        <taxon>Hypocreomycetidae</taxon>
        <taxon>Hypocreales</taxon>
        <taxon>Hypocreaceae</taxon>
        <taxon>Cladobotryum</taxon>
    </lineage>
</organism>
<proteinExistence type="predicted"/>
<gene>
    <name evidence="1" type="ORF">PT974_05187</name>
</gene>
<accession>A0ABR0SQC2</accession>
<dbReference type="Proteomes" id="UP001338125">
    <property type="component" value="Unassembled WGS sequence"/>
</dbReference>
<name>A0ABR0SQC2_9HYPO</name>
<dbReference type="EMBL" id="JAVFKD010000011">
    <property type="protein sequence ID" value="KAK5994249.1"/>
    <property type="molecule type" value="Genomic_DNA"/>
</dbReference>
<keyword evidence="2" id="KW-1185">Reference proteome</keyword>
<evidence type="ECO:0000313" key="1">
    <source>
        <dbReference type="EMBL" id="KAK5994249.1"/>
    </source>
</evidence>
<comment type="caution">
    <text evidence="1">The sequence shown here is derived from an EMBL/GenBank/DDBJ whole genome shotgun (WGS) entry which is preliminary data.</text>
</comment>
<protein>
    <submittedName>
        <fullName evidence="1">Uncharacterized protein</fullName>
    </submittedName>
</protein>